<dbReference type="EMBL" id="CP098807">
    <property type="protein sequence ID" value="USJ22234.1"/>
    <property type="molecule type" value="Genomic_DNA"/>
</dbReference>
<evidence type="ECO:0000313" key="6">
    <source>
        <dbReference type="EMBL" id="USJ22234.1"/>
    </source>
</evidence>
<dbReference type="SUPFAM" id="SSF53328">
    <property type="entry name" value="Formyltransferase"/>
    <property type="match status" value="1"/>
</dbReference>
<sequence>MKLAVLVSSGGAAFEQVARIVRHDGVDFTVITDRGCGAEVVAGRVNAKHIRIEERDRKLFSSKVAAALQDLRVNNILLFFDRLVSSELFDSVDTFNIHPAALPAFKGLRGVEDAYEAKARLLGCSLHRVDQSVDGGELVSQIACGADPQWPLSRWQKRAYLMKVYCGLVWVNQAIHIKAPDTPVNASHGLPEGWMASFRELQALEAETVV</sequence>
<evidence type="ECO:0000259" key="5">
    <source>
        <dbReference type="Pfam" id="PF00551"/>
    </source>
</evidence>
<reference evidence="6" key="1">
    <citation type="submission" date="2022-06" db="EMBL/GenBank/DDBJ databases">
        <title>Physiological and biochemical characterization and genomic elucidation of a strain of the genus Ensifer adhaerens M8 that combines arsenic oxidation and chromium reduction.</title>
        <authorList>
            <person name="Li X."/>
            <person name="Yu c."/>
        </authorList>
    </citation>
    <scope>NUCLEOTIDE SEQUENCE</scope>
    <source>
        <strain evidence="6">M8</strain>
    </source>
</reference>
<gene>
    <name evidence="6" type="ORF">NE863_13035</name>
</gene>
<dbReference type="PANTHER" id="PTHR43369:SF2">
    <property type="entry name" value="PHOSPHORIBOSYLGLYCINAMIDE FORMYLTRANSFERASE"/>
    <property type="match status" value="1"/>
</dbReference>
<dbReference type="Gene3D" id="3.40.50.170">
    <property type="entry name" value="Formyl transferase, N-terminal domain"/>
    <property type="match status" value="1"/>
</dbReference>
<comment type="pathway">
    <text evidence="1">Purine metabolism; IMP biosynthesis via de novo pathway; N(2)-formyl-N(1)-(5-phospho-D-ribosyl)glycinamide from N(1)-(5-phospho-D-ribosyl)glycinamide (10-formyl THF route): step 1/1.</text>
</comment>
<dbReference type="PANTHER" id="PTHR43369">
    <property type="entry name" value="PHOSPHORIBOSYLGLYCINAMIDE FORMYLTRANSFERASE"/>
    <property type="match status" value="1"/>
</dbReference>
<protein>
    <recommendedName>
        <fullName evidence="2">phosphoribosylglycinamide formyltransferase 1</fullName>
        <ecNumber evidence="2">2.1.2.2</ecNumber>
    </recommendedName>
</protein>
<dbReference type="Pfam" id="PF00551">
    <property type="entry name" value="Formyl_trans_N"/>
    <property type="match status" value="1"/>
</dbReference>
<feature type="domain" description="Formyl transferase N-terminal" evidence="5">
    <location>
        <begin position="1"/>
        <end position="150"/>
    </location>
</feature>
<dbReference type="AlphaFoldDB" id="A0A9Q8Y715"/>
<evidence type="ECO:0000256" key="2">
    <source>
        <dbReference type="ARBA" id="ARBA00012254"/>
    </source>
</evidence>
<dbReference type="InterPro" id="IPR002376">
    <property type="entry name" value="Formyl_transf_N"/>
</dbReference>
<evidence type="ECO:0000313" key="7">
    <source>
        <dbReference type="Proteomes" id="UP001055460"/>
    </source>
</evidence>
<evidence type="ECO:0000256" key="4">
    <source>
        <dbReference type="ARBA" id="ARBA00022755"/>
    </source>
</evidence>
<proteinExistence type="predicted"/>
<dbReference type="InterPro" id="IPR036477">
    <property type="entry name" value="Formyl_transf_N_sf"/>
</dbReference>
<accession>A0A9Q8Y715</accession>
<name>A0A9Q8Y715_ENSAD</name>
<dbReference type="RefSeq" id="WP_090298141.1">
    <property type="nucleotide sequence ID" value="NZ_CP098807.1"/>
</dbReference>
<dbReference type="EC" id="2.1.2.2" evidence="2"/>
<evidence type="ECO:0000256" key="1">
    <source>
        <dbReference type="ARBA" id="ARBA00005054"/>
    </source>
</evidence>
<dbReference type="GO" id="GO:0006189">
    <property type="term" value="P:'de novo' IMP biosynthetic process"/>
    <property type="evidence" value="ECO:0007669"/>
    <property type="project" value="TreeGrafter"/>
</dbReference>
<keyword evidence="3" id="KW-0808">Transferase</keyword>
<dbReference type="GO" id="GO:0005737">
    <property type="term" value="C:cytoplasm"/>
    <property type="evidence" value="ECO:0007669"/>
    <property type="project" value="TreeGrafter"/>
</dbReference>
<dbReference type="GO" id="GO:0004644">
    <property type="term" value="F:phosphoribosylglycinamide formyltransferase activity"/>
    <property type="evidence" value="ECO:0007669"/>
    <property type="project" value="UniProtKB-EC"/>
</dbReference>
<dbReference type="Proteomes" id="UP001055460">
    <property type="component" value="Chromosome"/>
</dbReference>
<evidence type="ECO:0000256" key="3">
    <source>
        <dbReference type="ARBA" id="ARBA00022679"/>
    </source>
</evidence>
<keyword evidence="4" id="KW-0658">Purine biosynthesis</keyword>
<organism evidence="6 7">
    <name type="scientific">Ensifer adhaerens</name>
    <name type="common">Sinorhizobium morelense</name>
    <dbReference type="NCBI Taxonomy" id="106592"/>
    <lineage>
        <taxon>Bacteria</taxon>
        <taxon>Pseudomonadati</taxon>
        <taxon>Pseudomonadota</taxon>
        <taxon>Alphaproteobacteria</taxon>
        <taxon>Hyphomicrobiales</taxon>
        <taxon>Rhizobiaceae</taxon>
        <taxon>Sinorhizobium/Ensifer group</taxon>
        <taxon>Ensifer</taxon>
    </lineage>
</organism>
<dbReference type="OrthoDB" id="5355061at2"/>